<dbReference type="AlphaFoldDB" id="A0AAW9Q0B7"/>
<feature type="domain" description="Penicillin-binding protein transpeptidase" evidence="6">
    <location>
        <begin position="299"/>
        <end position="612"/>
    </location>
</feature>
<dbReference type="Pfam" id="PF00905">
    <property type="entry name" value="Transpeptidase"/>
    <property type="match status" value="1"/>
</dbReference>
<keyword evidence="5" id="KW-0812">Transmembrane</keyword>
<comment type="similarity">
    <text evidence="2">Belongs to the transpeptidase family.</text>
</comment>
<reference evidence="8" key="1">
    <citation type="submission" date="2024-01" db="EMBL/GenBank/DDBJ databases">
        <title>Bank of Algae and Cyanobacteria of the Azores (BACA) strain genomes.</title>
        <authorList>
            <person name="Luz R."/>
            <person name="Cordeiro R."/>
            <person name="Fonseca A."/>
            <person name="Goncalves V."/>
        </authorList>
    </citation>
    <scope>NUCLEOTIDE SEQUENCE</scope>
    <source>
        <strain evidence="8">BACA0141</strain>
    </source>
</reference>
<dbReference type="SUPFAM" id="SSF56601">
    <property type="entry name" value="beta-lactamase/transpeptidase-like"/>
    <property type="match status" value="1"/>
</dbReference>
<accession>A0AAW9Q0B7</accession>
<feature type="region of interest" description="Disordered" evidence="4">
    <location>
        <begin position="625"/>
        <end position="659"/>
    </location>
</feature>
<keyword evidence="5" id="KW-1133">Transmembrane helix</keyword>
<dbReference type="GO" id="GO:0005886">
    <property type="term" value="C:plasma membrane"/>
    <property type="evidence" value="ECO:0007669"/>
    <property type="project" value="TreeGrafter"/>
</dbReference>
<gene>
    <name evidence="8" type="ORF">V2H45_06010</name>
</gene>
<evidence type="ECO:0000259" key="7">
    <source>
        <dbReference type="Pfam" id="PF03717"/>
    </source>
</evidence>
<evidence type="ECO:0000256" key="2">
    <source>
        <dbReference type="ARBA" id="ARBA00007171"/>
    </source>
</evidence>
<evidence type="ECO:0000256" key="4">
    <source>
        <dbReference type="SAM" id="MobiDB-lite"/>
    </source>
</evidence>
<evidence type="ECO:0000256" key="1">
    <source>
        <dbReference type="ARBA" id="ARBA00004370"/>
    </source>
</evidence>
<proteinExistence type="inferred from homology"/>
<evidence type="ECO:0000313" key="9">
    <source>
        <dbReference type="Proteomes" id="UP001333818"/>
    </source>
</evidence>
<comment type="caution">
    <text evidence="8">The sequence shown here is derived from an EMBL/GenBank/DDBJ whole genome shotgun (WGS) entry which is preliminary data.</text>
</comment>
<dbReference type="SUPFAM" id="SSF56519">
    <property type="entry name" value="Penicillin binding protein dimerisation domain"/>
    <property type="match status" value="1"/>
</dbReference>
<evidence type="ECO:0000256" key="3">
    <source>
        <dbReference type="ARBA" id="ARBA00023136"/>
    </source>
</evidence>
<dbReference type="PANTHER" id="PTHR30627:SF1">
    <property type="entry name" value="PEPTIDOGLYCAN D,D-TRANSPEPTIDASE FTSI"/>
    <property type="match status" value="1"/>
</dbReference>
<evidence type="ECO:0000256" key="5">
    <source>
        <dbReference type="SAM" id="Phobius"/>
    </source>
</evidence>
<dbReference type="Proteomes" id="UP001333818">
    <property type="component" value="Unassembled WGS sequence"/>
</dbReference>
<feature type="transmembrane region" description="Helical" evidence="5">
    <location>
        <begin position="20"/>
        <end position="39"/>
    </location>
</feature>
<dbReference type="Gene3D" id="3.90.1310.10">
    <property type="entry name" value="Penicillin-binding protein 2a (Domain 2)"/>
    <property type="match status" value="1"/>
</dbReference>
<dbReference type="Gene3D" id="3.40.710.10">
    <property type="entry name" value="DD-peptidase/beta-lactamase superfamily"/>
    <property type="match status" value="1"/>
</dbReference>
<comment type="subcellular location">
    <subcellularLocation>
        <location evidence="1">Membrane</location>
    </subcellularLocation>
</comment>
<sequence>MVNPPARSNSNTQDLKFRTLLVWGILALASLGLIARLVFLQVLTFSDLKAKADGQLILQFRPFIARRDIIDRHGLVLAIDKPEYSLYAHPPQIKKQITEMIRSRLRQLKVPPEEISKRIEEEVPKKLNEVAEKLSAILIDRPAPKVLELLKQNDTTVKIQEWIPPEQADRIADLKVSNKLSDLSLDTLKADTIPVDGLETTQHRRRSYPQQDLAAEVIGYVDIDHRGQAGIEFSQQKLLEPTIRDTETGNRDKLIPNSVPAGMIHADQTKLQLTIDARIQRTARQVLKQQITKYGAKRGAVLVMDVRDGGLLALVTEPTYDPNQFFQAKVELFKNWAVSDLYEPGSTFKPINVAIALEAGAIQPDTVFYDEGALTIGGWPVANFDYESAGANGSLSISQILERSSNVGMVHIIQRMKPSVYYGWLERIGLGDITGIDLPAETPSSLKPQNLFVEQVIEPATAAFGQGFSLTPIQLLQLHGMIASRGKLLTPHVVKGLINAEGEDYSQNKLPAPRQIFSPSTMVKVLEMMTNVVEKGTGKPARIPGYRLGGKTGTAQKAAPTGGYSRAKITSFVGIFPSNEPRYVVVAVIDEPVGDDAFGSTVAAPIVKAVIEDIIVTENIPPTHLSEIPTKLPPVQAQPEPQQQTKPSQTNQKPINSNP</sequence>
<dbReference type="RefSeq" id="WP_330482723.1">
    <property type="nucleotide sequence ID" value="NZ_JAZBJZ010000015.1"/>
</dbReference>
<dbReference type="PANTHER" id="PTHR30627">
    <property type="entry name" value="PEPTIDOGLYCAN D,D-TRANSPEPTIDASE"/>
    <property type="match status" value="1"/>
</dbReference>
<evidence type="ECO:0000313" key="8">
    <source>
        <dbReference type="EMBL" id="MEE3716296.1"/>
    </source>
</evidence>
<dbReference type="Pfam" id="PF03717">
    <property type="entry name" value="PBP_dimer"/>
    <property type="match status" value="1"/>
</dbReference>
<dbReference type="Gene3D" id="3.30.450.330">
    <property type="match status" value="1"/>
</dbReference>
<dbReference type="InterPro" id="IPR001460">
    <property type="entry name" value="PCN-bd_Tpept"/>
</dbReference>
<keyword evidence="9" id="KW-1185">Reference proteome</keyword>
<organism evidence="8 9">
    <name type="scientific">Tumidithrix elongata BACA0141</name>
    <dbReference type="NCBI Taxonomy" id="2716417"/>
    <lineage>
        <taxon>Bacteria</taxon>
        <taxon>Bacillati</taxon>
        <taxon>Cyanobacteriota</taxon>
        <taxon>Cyanophyceae</taxon>
        <taxon>Pseudanabaenales</taxon>
        <taxon>Pseudanabaenaceae</taxon>
        <taxon>Tumidithrix</taxon>
        <taxon>Tumidithrix elongata</taxon>
    </lineage>
</organism>
<name>A0AAW9Q0B7_9CYAN</name>
<evidence type="ECO:0000259" key="6">
    <source>
        <dbReference type="Pfam" id="PF00905"/>
    </source>
</evidence>
<dbReference type="InterPro" id="IPR005311">
    <property type="entry name" value="PBP_dimer"/>
</dbReference>
<dbReference type="GO" id="GO:0071555">
    <property type="term" value="P:cell wall organization"/>
    <property type="evidence" value="ECO:0007669"/>
    <property type="project" value="TreeGrafter"/>
</dbReference>
<dbReference type="InterPro" id="IPR012338">
    <property type="entry name" value="Beta-lactam/transpept-like"/>
</dbReference>
<protein>
    <submittedName>
        <fullName evidence="8">Penicillin-binding protein 2</fullName>
    </submittedName>
</protein>
<dbReference type="InterPro" id="IPR050515">
    <property type="entry name" value="Beta-lactam/transpept"/>
</dbReference>
<feature type="compositionally biased region" description="Low complexity" evidence="4">
    <location>
        <begin position="633"/>
        <end position="647"/>
    </location>
</feature>
<keyword evidence="3 5" id="KW-0472">Membrane</keyword>
<dbReference type="InterPro" id="IPR036138">
    <property type="entry name" value="PBP_dimer_sf"/>
</dbReference>
<feature type="compositionally biased region" description="Polar residues" evidence="4">
    <location>
        <begin position="648"/>
        <end position="659"/>
    </location>
</feature>
<feature type="domain" description="Penicillin-binding protein dimerisation" evidence="7">
    <location>
        <begin position="66"/>
        <end position="222"/>
    </location>
</feature>
<dbReference type="EMBL" id="JAZBJZ010000015">
    <property type="protein sequence ID" value="MEE3716296.1"/>
    <property type="molecule type" value="Genomic_DNA"/>
</dbReference>
<dbReference type="GO" id="GO:0008658">
    <property type="term" value="F:penicillin binding"/>
    <property type="evidence" value="ECO:0007669"/>
    <property type="project" value="InterPro"/>
</dbReference>